<dbReference type="Gene3D" id="1.10.10.10">
    <property type="entry name" value="Winged helix-like DNA-binding domain superfamily/Winged helix DNA-binding domain"/>
    <property type="match status" value="1"/>
</dbReference>
<dbReference type="PROSITE" id="PS51186">
    <property type="entry name" value="GNAT"/>
    <property type="match status" value="1"/>
</dbReference>
<keyword evidence="2" id="KW-0808">Transferase</keyword>
<accession>A0A2W7IBK6</accession>
<comment type="caution">
    <text evidence="2">The sequence shown here is derived from an EMBL/GenBank/DDBJ whole genome shotgun (WGS) entry which is preliminary data.</text>
</comment>
<dbReference type="InterPro" id="IPR000182">
    <property type="entry name" value="GNAT_dom"/>
</dbReference>
<dbReference type="EMBL" id="QKYV01000001">
    <property type="protein sequence ID" value="PZW43759.1"/>
    <property type="molecule type" value="Genomic_DNA"/>
</dbReference>
<evidence type="ECO:0000313" key="3">
    <source>
        <dbReference type="Proteomes" id="UP000249542"/>
    </source>
</evidence>
<reference evidence="2 3" key="1">
    <citation type="submission" date="2018-06" db="EMBL/GenBank/DDBJ databases">
        <title>Genomic Encyclopedia of Archaeal and Bacterial Type Strains, Phase II (KMG-II): from individual species to whole genera.</title>
        <authorList>
            <person name="Goeker M."/>
        </authorList>
    </citation>
    <scope>NUCLEOTIDE SEQUENCE [LARGE SCALE GENOMIC DNA]</scope>
    <source>
        <strain evidence="2 3">DSM 15361</strain>
    </source>
</reference>
<dbReference type="RefSeq" id="WP_111539451.1">
    <property type="nucleotide sequence ID" value="NZ_QKYV01000001.1"/>
</dbReference>
<dbReference type="AlphaFoldDB" id="A0A2W7IBK6"/>
<dbReference type="Pfam" id="PF00583">
    <property type="entry name" value="Acetyltransf_1"/>
    <property type="match status" value="1"/>
</dbReference>
<dbReference type="InterPro" id="IPR036388">
    <property type="entry name" value="WH-like_DNA-bd_sf"/>
</dbReference>
<evidence type="ECO:0000259" key="1">
    <source>
        <dbReference type="PROSITE" id="PS51186"/>
    </source>
</evidence>
<evidence type="ECO:0000313" key="2">
    <source>
        <dbReference type="EMBL" id="PZW43759.1"/>
    </source>
</evidence>
<dbReference type="SUPFAM" id="SSF46785">
    <property type="entry name" value="Winged helix' DNA-binding domain"/>
    <property type="match status" value="1"/>
</dbReference>
<protein>
    <submittedName>
        <fullName evidence="2">MarR family transcriptional regulator with acetyltransferase activity</fullName>
    </submittedName>
</protein>
<dbReference type="PANTHER" id="PTHR43305:SF1">
    <property type="entry name" value="FAMILY N-ACETYLTRANSFERASE, PUTATIVE (AFU_ORTHOLOGUE AFUA_2G01380)-RELATED"/>
    <property type="match status" value="1"/>
</dbReference>
<proteinExistence type="predicted"/>
<sequence length="316" mass="36493">MDFDKIGEMALGSRLRALSDLVTDDAEKIYELYNIALKPKWFPVFYFLSNQNKGKSITSIANAIGHSHPSAIKIVREMHKAELILEQKSKTDKRIKNIVLTPKGIKISQSIIAQYNDVENTIKDMMYQTRHNIWLAIQEFEYLLNEKSLLERVKEQKKSRESQEIEIIDYLPEHRDDFKLLNEQWIEQYFQIEKADQKALDNPEDYIIKRGGKILVAIQNNTTLGVCALLKKQDQKYEYELAKMAVSPKAQGKGIGNLLGKSIIEKAKDLGASYIYLESNTILKPAISLYRKLGFKKVIGHHTPYERCNIQMELKI</sequence>
<keyword evidence="3" id="KW-1185">Reference proteome</keyword>
<dbReference type="InterPro" id="IPR016181">
    <property type="entry name" value="Acyl_CoA_acyltransferase"/>
</dbReference>
<dbReference type="SUPFAM" id="SSF55729">
    <property type="entry name" value="Acyl-CoA N-acyltransferases (Nat)"/>
    <property type="match status" value="1"/>
</dbReference>
<dbReference type="CDD" id="cd04301">
    <property type="entry name" value="NAT_SF"/>
    <property type="match status" value="1"/>
</dbReference>
<organism evidence="2 3">
    <name type="scientific">Mesonia algae</name>
    <dbReference type="NCBI Taxonomy" id="213248"/>
    <lineage>
        <taxon>Bacteria</taxon>
        <taxon>Pseudomonadati</taxon>
        <taxon>Bacteroidota</taxon>
        <taxon>Flavobacteriia</taxon>
        <taxon>Flavobacteriales</taxon>
        <taxon>Flavobacteriaceae</taxon>
        <taxon>Mesonia</taxon>
    </lineage>
</organism>
<dbReference type="GO" id="GO:0016747">
    <property type="term" value="F:acyltransferase activity, transferring groups other than amino-acyl groups"/>
    <property type="evidence" value="ECO:0007669"/>
    <property type="project" value="InterPro"/>
</dbReference>
<name>A0A2W7IBK6_9FLAO</name>
<feature type="domain" description="N-acetyltransferase" evidence="1">
    <location>
        <begin position="168"/>
        <end position="316"/>
    </location>
</feature>
<dbReference type="InterPro" id="IPR036390">
    <property type="entry name" value="WH_DNA-bd_sf"/>
</dbReference>
<dbReference type="InterPro" id="IPR052777">
    <property type="entry name" value="Acetyltransferase_Enz"/>
</dbReference>
<dbReference type="Proteomes" id="UP000249542">
    <property type="component" value="Unassembled WGS sequence"/>
</dbReference>
<gene>
    <name evidence="2" type="ORF">LX95_00083</name>
</gene>
<dbReference type="Gene3D" id="3.40.630.30">
    <property type="match status" value="1"/>
</dbReference>
<dbReference type="PANTHER" id="PTHR43305">
    <property type="entry name" value="FAMILY N-ACETYLTRANSFERASE, PUTATIVE (AFU_ORTHOLOGUE AFUA_2G01380)-RELATED"/>
    <property type="match status" value="1"/>
</dbReference>